<proteinExistence type="predicted"/>
<dbReference type="Proteomes" id="UP001139179">
    <property type="component" value="Unassembled WGS sequence"/>
</dbReference>
<feature type="domain" description="ABM" evidence="1">
    <location>
        <begin position="2"/>
        <end position="93"/>
    </location>
</feature>
<reference evidence="2" key="1">
    <citation type="submission" date="2022-05" db="EMBL/GenBank/DDBJ databases">
        <title>Comparative Genomics of Spacecraft Associated Microbes.</title>
        <authorList>
            <person name="Tran M.T."/>
            <person name="Wright A."/>
            <person name="Seuylemezian A."/>
            <person name="Eisen J."/>
            <person name="Coil D."/>
        </authorList>
    </citation>
    <scope>NUCLEOTIDE SEQUENCE</scope>
    <source>
        <strain evidence="2">214.1.1</strain>
    </source>
</reference>
<evidence type="ECO:0000313" key="2">
    <source>
        <dbReference type="EMBL" id="MCM3714045.1"/>
    </source>
</evidence>
<dbReference type="EMBL" id="JAMBOL010000005">
    <property type="protein sequence ID" value="MCM3714045.1"/>
    <property type="molecule type" value="Genomic_DNA"/>
</dbReference>
<evidence type="ECO:0000259" key="1">
    <source>
        <dbReference type="PROSITE" id="PS51725"/>
    </source>
</evidence>
<sequence length="110" mass="12789">MFVIENTLKVKKGFSDRVAAKMAHMGQIEKVPGFLDMNLLKKRGKKEEEYDILLIWSKWESQQAHHSWTSSEMFRKTHDGVRSDYILDSQIAFYDVIGGREAVDQNHNAM</sequence>
<keyword evidence="3" id="KW-1185">Reference proteome</keyword>
<dbReference type="PANTHER" id="PTHR34474:SF4">
    <property type="entry name" value="HEME OXYGENASE (STAPHYLOBILIN-PRODUCING) 1"/>
    <property type="match status" value="1"/>
</dbReference>
<evidence type="ECO:0000313" key="3">
    <source>
        <dbReference type="Proteomes" id="UP001139179"/>
    </source>
</evidence>
<dbReference type="PANTHER" id="PTHR34474">
    <property type="entry name" value="SIGNAL TRANSDUCTION PROTEIN TRAP"/>
    <property type="match status" value="1"/>
</dbReference>
<dbReference type="PROSITE" id="PS51725">
    <property type="entry name" value="ABM"/>
    <property type="match status" value="1"/>
</dbReference>
<protein>
    <submittedName>
        <fullName evidence="2">Antibiotic biosynthesis monooxygenase</fullName>
    </submittedName>
</protein>
<dbReference type="Pfam" id="PF03992">
    <property type="entry name" value="ABM"/>
    <property type="match status" value="1"/>
</dbReference>
<dbReference type="RefSeq" id="WP_251222844.1">
    <property type="nucleotide sequence ID" value="NZ_JAMBOL010000005.1"/>
</dbReference>
<organism evidence="2 3">
    <name type="scientific">Halalkalibacter oceani</name>
    <dbReference type="NCBI Taxonomy" id="1653776"/>
    <lineage>
        <taxon>Bacteria</taxon>
        <taxon>Bacillati</taxon>
        <taxon>Bacillota</taxon>
        <taxon>Bacilli</taxon>
        <taxon>Bacillales</taxon>
        <taxon>Bacillaceae</taxon>
        <taxon>Halalkalibacter</taxon>
    </lineage>
</organism>
<dbReference type="Gene3D" id="3.30.70.100">
    <property type="match status" value="1"/>
</dbReference>
<dbReference type="GO" id="GO:0004497">
    <property type="term" value="F:monooxygenase activity"/>
    <property type="evidence" value="ECO:0007669"/>
    <property type="project" value="UniProtKB-KW"/>
</dbReference>
<dbReference type="SUPFAM" id="SSF54909">
    <property type="entry name" value="Dimeric alpha+beta barrel"/>
    <property type="match status" value="1"/>
</dbReference>
<dbReference type="AlphaFoldDB" id="A0A9X2DQ17"/>
<accession>A0A9X2DQ17</accession>
<name>A0A9X2DQ17_9BACI</name>
<keyword evidence="2" id="KW-0560">Oxidoreductase</keyword>
<gene>
    <name evidence="2" type="ORF">M3202_08090</name>
</gene>
<dbReference type="InterPro" id="IPR050404">
    <property type="entry name" value="Heme-degrading_MO"/>
</dbReference>
<keyword evidence="2" id="KW-0503">Monooxygenase</keyword>
<comment type="caution">
    <text evidence="2">The sequence shown here is derived from an EMBL/GenBank/DDBJ whole genome shotgun (WGS) entry which is preliminary data.</text>
</comment>
<dbReference type="InterPro" id="IPR007138">
    <property type="entry name" value="ABM_dom"/>
</dbReference>
<dbReference type="InterPro" id="IPR011008">
    <property type="entry name" value="Dimeric_a/b-barrel"/>
</dbReference>